<dbReference type="STRING" id="1798364.A3G54_02035"/>
<feature type="domain" description="Methyltransferase" evidence="9">
    <location>
        <begin position="1"/>
        <end position="111"/>
    </location>
</feature>
<keyword evidence="2" id="KW-0949">S-adenosyl-L-methionine</keyword>
<dbReference type="PANTHER" id="PTHR43675">
    <property type="entry name" value="ARSENITE METHYLTRANSFERASE"/>
    <property type="match status" value="1"/>
</dbReference>
<dbReference type="SUPFAM" id="SSF53335">
    <property type="entry name" value="S-adenosyl-L-methionine-dependent methyltransferases"/>
    <property type="match status" value="1"/>
</dbReference>
<proteinExistence type="inferred from homology"/>
<keyword evidence="1" id="KW-0808">Transferase</keyword>
<dbReference type="AlphaFoldDB" id="A0A1F5Y1I2"/>
<dbReference type="EC" id="2.1.1.137" evidence="4"/>
<dbReference type="GO" id="GO:0030791">
    <property type="term" value="F:arsenite methyltransferase activity"/>
    <property type="evidence" value="ECO:0007669"/>
    <property type="project" value="UniProtKB-EC"/>
</dbReference>
<comment type="similarity">
    <text evidence="3">Belongs to the methyltransferase superfamily. Arsenite methyltransferase family.</text>
</comment>
<name>A0A1F5Y1I2_9BACT</name>
<evidence type="ECO:0000256" key="4">
    <source>
        <dbReference type="ARBA" id="ARBA00034521"/>
    </source>
</evidence>
<evidence type="ECO:0000313" key="11">
    <source>
        <dbReference type="Proteomes" id="UP000178894"/>
    </source>
</evidence>
<evidence type="ECO:0000256" key="7">
    <source>
        <dbReference type="ARBA" id="ARBA00047943"/>
    </source>
</evidence>
<sequence>MTDEQLQKGEALRQKAGFGNVEFKKGYIEELPFKSENFDAVISNGVINLSAEKEKVFKEIGRVLKKGGKMAISDIVTEIQLTDSIIQNANLWAACIGGAMQQDLYKNAINDASMKVMKLIENSQYGFLTDSAKSASKKYGVKSISLLAQKG</sequence>
<evidence type="ECO:0000256" key="1">
    <source>
        <dbReference type="ARBA" id="ARBA00022679"/>
    </source>
</evidence>
<dbReference type="Gene3D" id="3.40.50.150">
    <property type="entry name" value="Vaccinia Virus protein VP39"/>
    <property type="match status" value="1"/>
</dbReference>
<dbReference type="Pfam" id="PF13847">
    <property type="entry name" value="Methyltransf_31"/>
    <property type="match status" value="1"/>
</dbReference>
<dbReference type="CDD" id="cd02440">
    <property type="entry name" value="AdoMet_MTases"/>
    <property type="match status" value="1"/>
</dbReference>
<evidence type="ECO:0000313" key="10">
    <source>
        <dbReference type="EMBL" id="OGF93701.1"/>
    </source>
</evidence>
<evidence type="ECO:0000256" key="5">
    <source>
        <dbReference type="ARBA" id="ARBA00034545"/>
    </source>
</evidence>
<reference evidence="10 11" key="1">
    <citation type="journal article" date="2016" name="Nat. Commun.">
        <title>Thousands of microbial genomes shed light on interconnected biogeochemical processes in an aquifer system.</title>
        <authorList>
            <person name="Anantharaman K."/>
            <person name="Brown C.T."/>
            <person name="Hug L.A."/>
            <person name="Sharon I."/>
            <person name="Castelle C.J."/>
            <person name="Probst A.J."/>
            <person name="Thomas B.C."/>
            <person name="Singh A."/>
            <person name="Wilkins M.J."/>
            <person name="Karaoz U."/>
            <person name="Brodie E.L."/>
            <person name="Williams K.H."/>
            <person name="Hubbard S.S."/>
            <person name="Banfield J.F."/>
        </authorList>
    </citation>
    <scope>NUCLEOTIDE SEQUENCE [LARGE SCALE GENOMIC DNA]</scope>
</reference>
<gene>
    <name evidence="10" type="ORF">A3G54_02035</name>
</gene>
<comment type="catalytic activity">
    <reaction evidence="7">
        <text>arsenic triglutathione + 2 [thioredoxin]-dithiol + 2 S-adenosyl-L-methionine + H2O = dimethylarsinous acid + 2 [thioredoxin]-disulfide + 3 glutathione + 2 S-adenosyl-L-homocysteine + 2 H(+)</text>
        <dbReference type="Rhea" id="RHEA:69464"/>
        <dbReference type="Rhea" id="RHEA-COMP:10698"/>
        <dbReference type="Rhea" id="RHEA-COMP:10700"/>
        <dbReference type="ChEBI" id="CHEBI:15377"/>
        <dbReference type="ChEBI" id="CHEBI:15378"/>
        <dbReference type="ChEBI" id="CHEBI:23808"/>
        <dbReference type="ChEBI" id="CHEBI:29950"/>
        <dbReference type="ChEBI" id="CHEBI:50058"/>
        <dbReference type="ChEBI" id="CHEBI:57856"/>
        <dbReference type="ChEBI" id="CHEBI:57925"/>
        <dbReference type="ChEBI" id="CHEBI:59789"/>
        <dbReference type="ChEBI" id="CHEBI:183640"/>
        <dbReference type="EC" id="2.1.1.137"/>
    </reaction>
</comment>
<dbReference type="PANTHER" id="PTHR43675:SF8">
    <property type="entry name" value="ARSENITE METHYLTRANSFERASE"/>
    <property type="match status" value="1"/>
</dbReference>
<evidence type="ECO:0000256" key="8">
    <source>
        <dbReference type="ARBA" id="ARBA00048428"/>
    </source>
</evidence>
<protein>
    <recommendedName>
        <fullName evidence="5">Arsenite methyltransferase</fullName>
        <ecNumber evidence="4">2.1.1.137</ecNumber>
    </recommendedName>
</protein>
<evidence type="ECO:0000256" key="2">
    <source>
        <dbReference type="ARBA" id="ARBA00022691"/>
    </source>
</evidence>
<evidence type="ECO:0000256" key="6">
    <source>
        <dbReference type="ARBA" id="ARBA00047941"/>
    </source>
</evidence>
<comment type="catalytic activity">
    <reaction evidence="6">
        <text>arsenic triglutathione + [thioredoxin]-dithiol + S-adenosyl-L-methionine + 2 H2O = methylarsonous acid + [thioredoxin]-disulfide + 3 glutathione + S-adenosyl-L-homocysteine + H(+)</text>
        <dbReference type="Rhea" id="RHEA:69460"/>
        <dbReference type="Rhea" id="RHEA-COMP:10698"/>
        <dbReference type="Rhea" id="RHEA-COMP:10700"/>
        <dbReference type="ChEBI" id="CHEBI:15377"/>
        <dbReference type="ChEBI" id="CHEBI:15378"/>
        <dbReference type="ChEBI" id="CHEBI:17826"/>
        <dbReference type="ChEBI" id="CHEBI:29950"/>
        <dbReference type="ChEBI" id="CHEBI:50058"/>
        <dbReference type="ChEBI" id="CHEBI:57856"/>
        <dbReference type="ChEBI" id="CHEBI:57925"/>
        <dbReference type="ChEBI" id="CHEBI:59789"/>
        <dbReference type="ChEBI" id="CHEBI:183640"/>
        <dbReference type="EC" id="2.1.1.137"/>
    </reaction>
</comment>
<evidence type="ECO:0000259" key="9">
    <source>
        <dbReference type="Pfam" id="PF13847"/>
    </source>
</evidence>
<dbReference type="Proteomes" id="UP000178894">
    <property type="component" value="Unassembled WGS sequence"/>
</dbReference>
<accession>A0A1F5Y1I2</accession>
<comment type="catalytic activity">
    <reaction evidence="8">
        <text>arsenic triglutathione + 3 [thioredoxin]-dithiol + 3 S-adenosyl-L-methionine = trimethylarsine + 3 [thioredoxin]-disulfide + 3 glutathione + 3 S-adenosyl-L-homocysteine + 3 H(+)</text>
        <dbReference type="Rhea" id="RHEA:69432"/>
        <dbReference type="Rhea" id="RHEA-COMP:10698"/>
        <dbReference type="Rhea" id="RHEA-COMP:10700"/>
        <dbReference type="ChEBI" id="CHEBI:15378"/>
        <dbReference type="ChEBI" id="CHEBI:27130"/>
        <dbReference type="ChEBI" id="CHEBI:29950"/>
        <dbReference type="ChEBI" id="CHEBI:50058"/>
        <dbReference type="ChEBI" id="CHEBI:57856"/>
        <dbReference type="ChEBI" id="CHEBI:57925"/>
        <dbReference type="ChEBI" id="CHEBI:59789"/>
        <dbReference type="ChEBI" id="CHEBI:183640"/>
        <dbReference type="EC" id="2.1.1.137"/>
    </reaction>
</comment>
<dbReference type="InterPro" id="IPR029063">
    <property type="entry name" value="SAM-dependent_MTases_sf"/>
</dbReference>
<dbReference type="EMBL" id="MFIQ01000007">
    <property type="protein sequence ID" value="OGF93701.1"/>
    <property type="molecule type" value="Genomic_DNA"/>
</dbReference>
<dbReference type="InterPro" id="IPR026669">
    <property type="entry name" value="Arsenite_MeTrfase-like"/>
</dbReference>
<evidence type="ECO:0000256" key="3">
    <source>
        <dbReference type="ARBA" id="ARBA00034487"/>
    </source>
</evidence>
<dbReference type="InterPro" id="IPR025714">
    <property type="entry name" value="Methyltranfer_dom"/>
</dbReference>
<comment type="caution">
    <text evidence="10">The sequence shown here is derived from an EMBL/GenBank/DDBJ whole genome shotgun (WGS) entry which is preliminary data.</text>
</comment>
<organism evidence="10 11">
    <name type="scientific">Candidatus Giovannonibacteria bacterium RIFCSPLOWO2_12_FULL_44_15</name>
    <dbReference type="NCBI Taxonomy" id="1798364"/>
    <lineage>
        <taxon>Bacteria</taxon>
        <taxon>Candidatus Giovannoniibacteriota</taxon>
    </lineage>
</organism>